<proteinExistence type="inferred from homology"/>
<keyword evidence="8" id="KW-1185">Reference proteome</keyword>
<comment type="similarity">
    <text evidence="1">Belongs to the oxygen-dependent FAD-linked oxidoreductase family.</text>
</comment>
<dbReference type="Proteomes" id="UP001152607">
    <property type="component" value="Unassembled WGS sequence"/>
</dbReference>
<evidence type="ECO:0000313" key="8">
    <source>
        <dbReference type="Proteomes" id="UP001152607"/>
    </source>
</evidence>
<dbReference type="InterPro" id="IPR036318">
    <property type="entry name" value="FAD-bd_PCMH-like_sf"/>
</dbReference>
<evidence type="ECO:0000256" key="5">
    <source>
        <dbReference type="SAM" id="SignalP"/>
    </source>
</evidence>
<comment type="caution">
    <text evidence="7">The sequence shown here is derived from an EMBL/GenBank/DDBJ whole genome shotgun (WGS) entry which is preliminary data.</text>
</comment>
<dbReference type="OrthoDB" id="2151789at2759"/>
<dbReference type="GO" id="GO:0016491">
    <property type="term" value="F:oxidoreductase activity"/>
    <property type="evidence" value="ECO:0007669"/>
    <property type="project" value="UniProtKB-KW"/>
</dbReference>
<evidence type="ECO:0000259" key="6">
    <source>
        <dbReference type="PROSITE" id="PS51387"/>
    </source>
</evidence>
<reference evidence="7" key="1">
    <citation type="submission" date="2023-01" db="EMBL/GenBank/DDBJ databases">
        <authorList>
            <person name="Van Ghelder C."/>
            <person name="Rancurel C."/>
        </authorList>
    </citation>
    <scope>NUCLEOTIDE SEQUENCE</scope>
    <source>
        <strain evidence="7">CNCM I-4278</strain>
    </source>
</reference>
<feature type="chain" id="PRO_5040721349" description="FAD-binding PCMH-type domain-containing protein" evidence="5">
    <location>
        <begin position="19"/>
        <end position="507"/>
    </location>
</feature>
<evidence type="ECO:0000256" key="3">
    <source>
        <dbReference type="ARBA" id="ARBA00022827"/>
    </source>
</evidence>
<keyword evidence="4" id="KW-0560">Oxidoreductase</keyword>
<dbReference type="InterPro" id="IPR050416">
    <property type="entry name" value="FAD-linked_Oxidoreductase"/>
</dbReference>
<dbReference type="SUPFAM" id="SSF56176">
    <property type="entry name" value="FAD-binding/transporter-associated domain-like"/>
    <property type="match status" value="1"/>
</dbReference>
<evidence type="ECO:0000313" key="7">
    <source>
        <dbReference type="EMBL" id="CAI6334903.1"/>
    </source>
</evidence>
<dbReference type="Gene3D" id="3.30.465.10">
    <property type="match status" value="1"/>
</dbReference>
<accession>A0A9W4UIH0</accession>
<name>A0A9W4UIH0_9PLEO</name>
<evidence type="ECO:0000256" key="4">
    <source>
        <dbReference type="ARBA" id="ARBA00023002"/>
    </source>
</evidence>
<protein>
    <recommendedName>
        <fullName evidence="6">FAD-binding PCMH-type domain-containing protein</fullName>
    </recommendedName>
</protein>
<dbReference type="InterPro" id="IPR016169">
    <property type="entry name" value="FAD-bd_PCMH_sub2"/>
</dbReference>
<keyword evidence="3" id="KW-0274">FAD</keyword>
<dbReference type="EMBL" id="CAOQHR010000005">
    <property type="protein sequence ID" value="CAI6334903.1"/>
    <property type="molecule type" value="Genomic_DNA"/>
</dbReference>
<organism evidence="7 8">
    <name type="scientific">Periconia digitata</name>
    <dbReference type="NCBI Taxonomy" id="1303443"/>
    <lineage>
        <taxon>Eukaryota</taxon>
        <taxon>Fungi</taxon>
        <taxon>Dikarya</taxon>
        <taxon>Ascomycota</taxon>
        <taxon>Pezizomycotina</taxon>
        <taxon>Dothideomycetes</taxon>
        <taxon>Pleosporomycetidae</taxon>
        <taxon>Pleosporales</taxon>
        <taxon>Massarineae</taxon>
        <taxon>Periconiaceae</taxon>
        <taxon>Periconia</taxon>
    </lineage>
</organism>
<feature type="signal peptide" evidence="5">
    <location>
        <begin position="1"/>
        <end position="18"/>
    </location>
</feature>
<dbReference type="AlphaFoldDB" id="A0A9W4UIH0"/>
<dbReference type="Pfam" id="PF01565">
    <property type="entry name" value="FAD_binding_4"/>
    <property type="match status" value="1"/>
</dbReference>
<evidence type="ECO:0000256" key="2">
    <source>
        <dbReference type="ARBA" id="ARBA00022630"/>
    </source>
</evidence>
<keyword evidence="5" id="KW-0732">Signal</keyword>
<evidence type="ECO:0000256" key="1">
    <source>
        <dbReference type="ARBA" id="ARBA00005466"/>
    </source>
</evidence>
<keyword evidence="2" id="KW-0285">Flavoprotein</keyword>
<sequence length="507" mass="55334">MKFSFTFLALVLRIPAYAAENEYALSDFSTGPKAACAILKSRYPESTFLTNSSSYTTETQQEYWSATAWSNPACVFVPRDAEEVASAVNILTLTQSQFAVRSGGHMPIPGFNGINSDGILLSTSDLTRITLSDDRSVVSIGAGNRWREVYSYLAPFGLAAAGGRVGGVGVSGFTLGGGISFYSSQVGFGADTVVKFECVLADGSIVEATATNAYSDLFWALKGGGNSFAIVTRFDYKTLTSPEVYVGVSQYPEPQAHTYLEAVYNFGKYGLENTKAAIIPTIVRLPGANITAYAAARFYDGNTENPRVFENFTSPKLTPIVDGYTKQSLADYVTQTDVLQPTGLRQEFRTVSMVVDRKGMELVHDIFLEKVNTELSGVANLTSSITFQPISAEFIRQGTQNGGNPQAVGAHNAPYFWIVANWSWTDKSNDELVADVADETVKELEIALSKNGVLATYQYLNDAGKGQKVFQGYPSVSVERLRRIRLKYDPLRIFTDMMPGGWKIDHI</sequence>
<gene>
    <name evidence="7" type="ORF">PDIGIT_LOCUS7975</name>
</gene>
<dbReference type="PANTHER" id="PTHR42973:SF54">
    <property type="entry name" value="FAD-BINDING PCMH-TYPE DOMAIN-CONTAINING PROTEIN"/>
    <property type="match status" value="1"/>
</dbReference>
<dbReference type="InterPro" id="IPR006094">
    <property type="entry name" value="Oxid_FAD_bind_N"/>
</dbReference>
<feature type="domain" description="FAD-binding PCMH-type" evidence="6">
    <location>
        <begin position="68"/>
        <end position="241"/>
    </location>
</feature>
<dbReference type="InterPro" id="IPR016166">
    <property type="entry name" value="FAD-bd_PCMH"/>
</dbReference>
<dbReference type="PROSITE" id="PS51387">
    <property type="entry name" value="FAD_PCMH"/>
    <property type="match status" value="1"/>
</dbReference>
<dbReference type="PANTHER" id="PTHR42973">
    <property type="entry name" value="BINDING OXIDOREDUCTASE, PUTATIVE (AFU_ORTHOLOGUE AFUA_1G17690)-RELATED"/>
    <property type="match status" value="1"/>
</dbReference>
<dbReference type="GO" id="GO:0071949">
    <property type="term" value="F:FAD binding"/>
    <property type="evidence" value="ECO:0007669"/>
    <property type="project" value="InterPro"/>
</dbReference>